<gene>
    <name evidence="1" type="ORF">SDC9_190904</name>
</gene>
<protein>
    <submittedName>
        <fullName evidence="1">Uncharacterized protein</fullName>
    </submittedName>
</protein>
<organism evidence="1">
    <name type="scientific">bioreactor metagenome</name>
    <dbReference type="NCBI Taxonomy" id="1076179"/>
    <lineage>
        <taxon>unclassified sequences</taxon>
        <taxon>metagenomes</taxon>
        <taxon>ecological metagenomes</taxon>
    </lineage>
</organism>
<evidence type="ECO:0000313" key="1">
    <source>
        <dbReference type="EMBL" id="MPN43345.1"/>
    </source>
</evidence>
<proteinExistence type="predicted"/>
<comment type="caution">
    <text evidence="1">The sequence shown here is derived from an EMBL/GenBank/DDBJ whole genome shotgun (WGS) entry which is preliminary data.</text>
</comment>
<reference evidence="1" key="1">
    <citation type="submission" date="2019-08" db="EMBL/GenBank/DDBJ databases">
        <authorList>
            <person name="Kucharzyk K."/>
            <person name="Murdoch R.W."/>
            <person name="Higgins S."/>
            <person name="Loffler F."/>
        </authorList>
    </citation>
    <scope>NUCLEOTIDE SEQUENCE</scope>
</reference>
<sequence length="50" mass="5205">MILSNFPQGGGSSGGITLDDVDVLICDFSTFTDVTITQGIADDTIRQVVA</sequence>
<dbReference type="EMBL" id="VSSQ01101691">
    <property type="protein sequence ID" value="MPN43345.1"/>
    <property type="molecule type" value="Genomic_DNA"/>
</dbReference>
<dbReference type="AlphaFoldDB" id="A0A645HWB0"/>
<accession>A0A645HWB0</accession>
<name>A0A645HWB0_9ZZZZ</name>